<dbReference type="SUPFAM" id="SSF56524">
    <property type="entry name" value="Oxidoreductase molybdopterin-binding domain"/>
    <property type="match status" value="1"/>
</dbReference>
<dbReference type="Proteomes" id="UP001139168">
    <property type="component" value="Unassembled WGS sequence"/>
</dbReference>
<feature type="transmembrane region" description="Helical" evidence="2">
    <location>
        <begin position="220"/>
        <end position="242"/>
    </location>
</feature>
<accession>A0ABS8GH79</accession>
<evidence type="ECO:0000313" key="5">
    <source>
        <dbReference type="Proteomes" id="UP001139168"/>
    </source>
</evidence>
<dbReference type="EMBL" id="JAJFZQ010000005">
    <property type="protein sequence ID" value="MCC3265708.1"/>
    <property type="molecule type" value="Genomic_DNA"/>
</dbReference>
<reference evidence="4" key="1">
    <citation type="submission" date="2021-10" db="EMBL/GenBank/DDBJ databases">
        <title>Novel species in genus Arthrobacter.</title>
        <authorList>
            <person name="Liu Y."/>
        </authorList>
    </citation>
    <scope>NUCLEOTIDE SEQUENCE</scope>
    <source>
        <strain evidence="4">Zg-Y786</strain>
    </source>
</reference>
<keyword evidence="2" id="KW-0472">Membrane</keyword>
<dbReference type="SUPFAM" id="SSF81296">
    <property type="entry name" value="E set domains"/>
    <property type="match status" value="1"/>
</dbReference>
<keyword evidence="2" id="KW-0812">Transmembrane</keyword>
<sequence length="570" mass="59073">MTAFPKSPAHRFRNLRSTMYAALAGILAAATVLAAAELAGAFFTARARPLIALGSTFIDFTPLWLKNFAVETFGTNDKAALFAGMALTIAVLAACAGVLARRRWGLGVAAVVAMGAVMVACVLTRAGASPVDAVPTVLGTAVGILVLRGLIRRIPATGAMPTVAVETPQENSGNPAAGSSAAPPAEVSAGDGRNDGGAGAGIGSPSPASRGSSAPSRRGFFAAAGLTALAATAAAAGGRAIASARNTTASFRAALKLPTAATPAPALPTGLQSPVSGVTPWLTPNADFYRIDTALSVPEIDAETWELRIHGLVEQEVRINFAELLDSDLVERHLTLTCVSNPLGGNLAGTAKWLGLPVRELLARARPTADADMVLSTSIDGFSASTPLEVLQDDRDALLAVGMNGESLPPVHGYPVRMVVPGLYGFVSATKWIIDMEVTRFDAQTAYWTDRGWAEKAPVKTMARVEVPASFARVPAGPVDVGGTAWSQQRGITGVEISIDDGDWQPALLAAEASVDTWRQFSFRTEALSSGNHTVRARAADPQDGVQTDARADTVPDGASGWQSVQFMVE</sequence>
<feature type="region of interest" description="Disordered" evidence="1">
    <location>
        <begin position="166"/>
        <end position="215"/>
    </location>
</feature>
<feature type="transmembrane region" description="Helical" evidence="2">
    <location>
        <begin position="106"/>
        <end position="127"/>
    </location>
</feature>
<dbReference type="Pfam" id="PF00174">
    <property type="entry name" value="Oxidored_molyb"/>
    <property type="match status" value="1"/>
</dbReference>
<feature type="compositionally biased region" description="Low complexity" evidence="1">
    <location>
        <begin position="203"/>
        <end position="215"/>
    </location>
</feature>
<dbReference type="InterPro" id="IPR000572">
    <property type="entry name" value="OxRdtase_Mopterin-bd_dom"/>
</dbReference>
<gene>
    <name evidence="4" type="ORF">LJ752_06575</name>
</gene>
<keyword evidence="2" id="KW-1133">Transmembrane helix</keyword>
<feature type="domain" description="Oxidoreductase molybdopterin-binding" evidence="3">
    <location>
        <begin position="295"/>
        <end position="445"/>
    </location>
</feature>
<proteinExistence type="predicted"/>
<dbReference type="Gene3D" id="2.60.40.650">
    <property type="match status" value="1"/>
</dbReference>
<evidence type="ECO:0000256" key="1">
    <source>
        <dbReference type="SAM" id="MobiDB-lite"/>
    </source>
</evidence>
<keyword evidence="5" id="KW-1185">Reference proteome</keyword>
<dbReference type="PANTHER" id="PTHR19372">
    <property type="entry name" value="SULFITE REDUCTASE"/>
    <property type="match status" value="1"/>
</dbReference>
<feature type="transmembrane region" description="Helical" evidence="2">
    <location>
        <begin position="78"/>
        <end position="99"/>
    </location>
</feature>
<dbReference type="Gene3D" id="3.90.420.10">
    <property type="entry name" value="Oxidoreductase, molybdopterin-binding domain"/>
    <property type="match status" value="1"/>
</dbReference>
<dbReference type="RefSeq" id="WP_227890539.1">
    <property type="nucleotide sequence ID" value="NZ_JAJFZQ010000005.1"/>
</dbReference>
<protein>
    <submittedName>
        <fullName evidence="4">Molybdopterin-dependent oxidoreductase</fullName>
    </submittedName>
</protein>
<dbReference type="PANTHER" id="PTHR19372:SF7">
    <property type="entry name" value="SULFITE OXIDASE, MITOCHONDRIAL"/>
    <property type="match status" value="1"/>
</dbReference>
<evidence type="ECO:0000259" key="3">
    <source>
        <dbReference type="Pfam" id="PF00174"/>
    </source>
</evidence>
<name>A0ABS8GH79_9MICC</name>
<dbReference type="InterPro" id="IPR014756">
    <property type="entry name" value="Ig_E-set"/>
</dbReference>
<dbReference type="InterPro" id="IPR036374">
    <property type="entry name" value="OxRdtase_Mopterin-bd_sf"/>
</dbReference>
<evidence type="ECO:0000256" key="2">
    <source>
        <dbReference type="SAM" id="Phobius"/>
    </source>
</evidence>
<feature type="compositionally biased region" description="Low complexity" evidence="1">
    <location>
        <begin position="170"/>
        <end position="191"/>
    </location>
</feature>
<feature type="region of interest" description="Disordered" evidence="1">
    <location>
        <begin position="539"/>
        <end position="559"/>
    </location>
</feature>
<evidence type="ECO:0000313" key="4">
    <source>
        <dbReference type="EMBL" id="MCC3265708.1"/>
    </source>
</evidence>
<comment type="caution">
    <text evidence="4">The sequence shown here is derived from an EMBL/GenBank/DDBJ whole genome shotgun (WGS) entry which is preliminary data.</text>
</comment>
<feature type="transmembrane region" description="Helical" evidence="2">
    <location>
        <begin position="133"/>
        <end position="151"/>
    </location>
</feature>
<organism evidence="4 5">
    <name type="scientific">Arthrobacter gengyunqii</name>
    <dbReference type="NCBI Taxonomy" id="2886940"/>
    <lineage>
        <taxon>Bacteria</taxon>
        <taxon>Bacillati</taxon>
        <taxon>Actinomycetota</taxon>
        <taxon>Actinomycetes</taxon>
        <taxon>Micrococcales</taxon>
        <taxon>Micrococcaceae</taxon>
        <taxon>Arthrobacter</taxon>
    </lineage>
</organism>